<evidence type="ECO:0000256" key="5">
    <source>
        <dbReference type="SAM" id="Phobius"/>
    </source>
</evidence>
<accession>A0ABP0IHW3</accession>
<dbReference type="CDD" id="cd07026">
    <property type="entry name" value="Ribosomal_L20"/>
    <property type="match status" value="1"/>
</dbReference>
<keyword evidence="5" id="KW-1133">Transmembrane helix</keyword>
<gene>
    <name evidence="6" type="ORF">CCMP2556_LOCUS6268</name>
</gene>
<evidence type="ECO:0000256" key="3">
    <source>
        <dbReference type="ARBA" id="ARBA00023274"/>
    </source>
</evidence>
<dbReference type="Proteomes" id="UP001642484">
    <property type="component" value="Unassembled WGS sequence"/>
</dbReference>
<feature type="transmembrane region" description="Helical" evidence="5">
    <location>
        <begin position="238"/>
        <end position="259"/>
    </location>
</feature>
<dbReference type="PRINTS" id="PR00062">
    <property type="entry name" value="RIBOSOMALL20"/>
</dbReference>
<dbReference type="Gene3D" id="1.10.1900.20">
    <property type="entry name" value="Ribosomal protein L20"/>
    <property type="match status" value="1"/>
</dbReference>
<dbReference type="InterPro" id="IPR005813">
    <property type="entry name" value="Ribosomal_bL20"/>
</dbReference>
<dbReference type="Pfam" id="PF00453">
    <property type="entry name" value="Ribosomal_L20"/>
    <property type="match status" value="1"/>
</dbReference>
<feature type="transmembrane region" description="Helical" evidence="5">
    <location>
        <begin position="169"/>
        <end position="195"/>
    </location>
</feature>
<dbReference type="EMBL" id="CAXAMN010002714">
    <property type="protein sequence ID" value="CAK9000938.1"/>
    <property type="molecule type" value="Genomic_DNA"/>
</dbReference>
<dbReference type="NCBIfam" id="TIGR01032">
    <property type="entry name" value="rplT_bact"/>
    <property type="match status" value="1"/>
</dbReference>
<feature type="transmembrane region" description="Helical" evidence="5">
    <location>
        <begin position="207"/>
        <end position="226"/>
    </location>
</feature>
<comment type="similarity">
    <text evidence="1 4">Belongs to the bacterial ribosomal protein bL20 family.</text>
</comment>
<name>A0ABP0IHW3_9DINO</name>
<dbReference type="SUPFAM" id="SSF74731">
    <property type="entry name" value="Ribosomal protein L20"/>
    <property type="match status" value="1"/>
</dbReference>
<feature type="transmembrane region" description="Helical" evidence="5">
    <location>
        <begin position="362"/>
        <end position="383"/>
    </location>
</feature>
<feature type="transmembrane region" description="Helical" evidence="5">
    <location>
        <begin position="296"/>
        <end position="315"/>
    </location>
</feature>
<sequence length="483" mass="54728">MYGRSKRCFKLAAVRVMKDLNHRYWLRRKRRKQMRILWITRIQAACREYGMFPYSRLISGLTRANMAVDRKSLCILAETEPVSFKCVLDEAKRLPHSRSHGHLQADVVKSPEAETLLRAQQYWAKLRHRSWSDWDETQLQAFDHLLAARKFGPHELLHPQESSDQGMSWLQGLVSAEWCFLGIVMGMLLTMDALLLQNLPESRRSHVCVLLIWLAVTLACCVEVWVCAGADAGTTWLFGYLMELLYSADHVFVIQLVFSSLDTPHRLMPKALYLAMIGNMAFRFLGFLRAPVNTRFFSWVMGTGLVYAGISRLVFQRLEHCPDVTESAIVRFLRLLLGERLGEFYDEEGEAILVDVKGKYRISLLGVALLCLFAVNFLLSFDVVLAKSEASDDVFLNFSSSILALFAIRSLFFVVRDFFTLSTVTRSTLALVLLLMGLEMLTGPAVYVNAFASCVVFASMLALSVGVSTLQQSHAKLPFSALH</sequence>
<keyword evidence="5" id="KW-0472">Membrane</keyword>
<evidence type="ECO:0000313" key="6">
    <source>
        <dbReference type="EMBL" id="CAK9000938.1"/>
    </source>
</evidence>
<proteinExistence type="inferred from homology"/>
<dbReference type="Pfam" id="PF03741">
    <property type="entry name" value="TerC"/>
    <property type="match status" value="1"/>
</dbReference>
<keyword evidence="2 4" id="KW-0689">Ribosomal protein</keyword>
<dbReference type="PANTHER" id="PTHR10986">
    <property type="entry name" value="39S RIBOSOMAL PROTEIN L20"/>
    <property type="match status" value="1"/>
</dbReference>
<evidence type="ECO:0008006" key="8">
    <source>
        <dbReference type="Google" id="ProtNLM"/>
    </source>
</evidence>
<feature type="transmembrane region" description="Helical" evidence="5">
    <location>
        <begin position="450"/>
        <end position="470"/>
    </location>
</feature>
<reference evidence="6 7" key="1">
    <citation type="submission" date="2024-02" db="EMBL/GenBank/DDBJ databases">
        <authorList>
            <person name="Chen Y."/>
            <person name="Shah S."/>
            <person name="Dougan E. K."/>
            <person name="Thang M."/>
            <person name="Chan C."/>
        </authorList>
    </citation>
    <scope>NUCLEOTIDE SEQUENCE [LARGE SCALE GENOMIC DNA]</scope>
</reference>
<evidence type="ECO:0000256" key="1">
    <source>
        <dbReference type="ARBA" id="ARBA00007698"/>
    </source>
</evidence>
<protein>
    <recommendedName>
        <fullName evidence="8">Ribosomal protein L20</fullName>
    </recommendedName>
</protein>
<evidence type="ECO:0000313" key="7">
    <source>
        <dbReference type="Proteomes" id="UP001642484"/>
    </source>
</evidence>
<feature type="transmembrane region" description="Helical" evidence="5">
    <location>
        <begin position="427"/>
        <end position="444"/>
    </location>
</feature>
<evidence type="ECO:0000256" key="2">
    <source>
        <dbReference type="ARBA" id="ARBA00022980"/>
    </source>
</evidence>
<dbReference type="InterPro" id="IPR005496">
    <property type="entry name" value="Integral_membrane_TerC"/>
</dbReference>
<dbReference type="InterPro" id="IPR035566">
    <property type="entry name" value="Ribosomal_protein_bL20_C"/>
</dbReference>
<keyword evidence="3 4" id="KW-0687">Ribonucleoprotein</keyword>
<keyword evidence="7" id="KW-1185">Reference proteome</keyword>
<feature type="transmembrane region" description="Helical" evidence="5">
    <location>
        <begin position="395"/>
        <end position="415"/>
    </location>
</feature>
<evidence type="ECO:0000256" key="4">
    <source>
        <dbReference type="RuleBase" id="RU000561"/>
    </source>
</evidence>
<organism evidence="6 7">
    <name type="scientific">Durusdinium trenchii</name>
    <dbReference type="NCBI Taxonomy" id="1381693"/>
    <lineage>
        <taxon>Eukaryota</taxon>
        <taxon>Sar</taxon>
        <taxon>Alveolata</taxon>
        <taxon>Dinophyceae</taxon>
        <taxon>Suessiales</taxon>
        <taxon>Symbiodiniaceae</taxon>
        <taxon>Durusdinium</taxon>
    </lineage>
</organism>
<comment type="caution">
    <text evidence="6">The sequence shown here is derived from an EMBL/GenBank/DDBJ whole genome shotgun (WGS) entry which is preliminary data.</text>
</comment>
<keyword evidence="5" id="KW-0812">Transmembrane</keyword>